<organism evidence="6 7">
    <name type="scientific">Streptomyces lasiicapitis</name>
    <dbReference type="NCBI Taxonomy" id="1923961"/>
    <lineage>
        <taxon>Bacteria</taxon>
        <taxon>Bacillati</taxon>
        <taxon>Actinomycetota</taxon>
        <taxon>Actinomycetes</taxon>
        <taxon>Kitasatosporales</taxon>
        <taxon>Streptomycetaceae</taxon>
        <taxon>Streptomyces</taxon>
    </lineage>
</organism>
<dbReference type="PANTHER" id="PTHR32347">
    <property type="entry name" value="EFFLUX SYSTEM COMPONENT YKNX-RELATED"/>
    <property type="match status" value="1"/>
</dbReference>
<keyword evidence="7" id="KW-1185">Reference proteome</keyword>
<keyword evidence="4" id="KW-0812">Transmembrane</keyword>
<feature type="domain" description="Peptidoglycan binding-like" evidence="5">
    <location>
        <begin position="156"/>
        <end position="191"/>
    </location>
</feature>
<feature type="transmembrane region" description="Helical" evidence="4">
    <location>
        <begin position="30"/>
        <end position="52"/>
    </location>
</feature>
<dbReference type="InterPro" id="IPR036365">
    <property type="entry name" value="PGBD-like_sf"/>
</dbReference>
<evidence type="ECO:0000256" key="1">
    <source>
        <dbReference type="ARBA" id="ARBA00004196"/>
    </source>
</evidence>
<dbReference type="Pfam" id="PF01471">
    <property type="entry name" value="PG_binding_1"/>
    <property type="match status" value="1"/>
</dbReference>
<comment type="caution">
    <text evidence="6">The sequence shown here is derived from an EMBL/GenBank/DDBJ whole genome shotgun (WGS) entry which is preliminary data.</text>
</comment>
<feature type="compositionally biased region" description="Pro residues" evidence="3">
    <location>
        <begin position="1"/>
        <end position="10"/>
    </location>
</feature>
<proteinExistence type="predicted"/>
<gene>
    <name evidence="6" type="ORF">GCM10012286_26190</name>
</gene>
<dbReference type="InterPro" id="IPR050465">
    <property type="entry name" value="UPF0194_transport"/>
</dbReference>
<sequence>MVSDQPPGPEGKPAGRRAWTRGGLSGRRRVLLAVVAGAVLLSAGGMTAAAFIKSPADQARSAGPPPADVLTAPVEHRVIKDSVVLRGQVSADQTVEISPVAAGTQDTARVVVTKLPYRAGDTLAGGKVVVEMSGRPVFALTGRLPVYRDLKPGADGEDVAQAQRALGRLGYPAGGDRKGHFGAGTKRAVDRYYASIGYEPLPADPEGGAEVAAAQDAVTEAHRAWQDAAGGRRKTRAAEDLGKARRALAAAEAANGPMLPASEVVFLRGFPARVEKVNATVGTEAKEKLLTVSAGSLVVDGDLDAARKDLVRVGQRVEILAEATGDSARGAVASVSEAPVQGGEESTDGDAGGADTGGEYVVKVSPDKPLPGELAGQDVRLTVAAGASKGKVLAVPLSAVSAGADGRTAVTVYDSGSEDRRRVEVTTGTSGNGFVAIRPRTDGSVRAGDQVVVGKRQGGDG</sequence>
<reference evidence="7" key="1">
    <citation type="journal article" date="2019" name="Int. J. Syst. Evol. Microbiol.">
        <title>The Global Catalogue of Microorganisms (GCM) 10K type strain sequencing project: providing services to taxonomists for standard genome sequencing and annotation.</title>
        <authorList>
            <consortium name="The Broad Institute Genomics Platform"/>
            <consortium name="The Broad Institute Genome Sequencing Center for Infectious Disease"/>
            <person name="Wu L."/>
            <person name="Ma J."/>
        </authorList>
    </citation>
    <scope>NUCLEOTIDE SEQUENCE [LARGE SCALE GENOMIC DNA]</scope>
    <source>
        <strain evidence="7">CGMCC 4.7349</strain>
    </source>
</reference>
<keyword evidence="2" id="KW-0175">Coiled coil</keyword>
<comment type="subcellular location">
    <subcellularLocation>
        <location evidence="1">Cell envelope</location>
    </subcellularLocation>
</comment>
<evidence type="ECO:0000313" key="6">
    <source>
        <dbReference type="EMBL" id="GGO43107.1"/>
    </source>
</evidence>
<accession>A0ABQ2LV02</accession>
<evidence type="ECO:0000256" key="4">
    <source>
        <dbReference type="SAM" id="Phobius"/>
    </source>
</evidence>
<dbReference type="InterPro" id="IPR036366">
    <property type="entry name" value="PGBDSf"/>
</dbReference>
<dbReference type="Proteomes" id="UP000656881">
    <property type="component" value="Unassembled WGS sequence"/>
</dbReference>
<evidence type="ECO:0000313" key="7">
    <source>
        <dbReference type="Proteomes" id="UP000656881"/>
    </source>
</evidence>
<evidence type="ECO:0000259" key="5">
    <source>
        <dbReference type="Pfam" id="PF01471"/>
    </source>
</evidence>
<keyword evidence="4" id="KW-0472">Membrane</keyword>
<dbReference type="SUPFAM" id="SSF47090">
    <property type="entry name" value="PGBD-like"/>
    <property type="match status" value="1"/>
</dbReference>
<keyword evidence="4" id="KW-1133">Transmembrane helix</keyword>
<feature type="region of interest" description="Disordered" evidence="3">
    <location>
        <begin position="1"/>
        <end position="20"/>
    </location>
</feature>
<dbReference type="Gene3D" id="1.10.101.10">
    <property type="entry name" value="PGBD-like superfamily/PGBD"/>
    <property type="match status" value="1"/>
</dbReference>
<protein>
    <recommendedName>
        <fullName evidence="5">Peptidoglycan binding-like domain-containing protein</fullName>
    </recommendedName>
</protein>
<name>A0ABQ2LV02_9ACTN</name>
<dbReference type="InterPro" id="IPR002477">
    <property type="entry name" value="Peptidoglycan-bd-like"/>
</dbReference>
<feature type="region of interest" description="Disordered" evidence="3">
    <location>
        <begin position="328"/>
        <end position="359"/>
    </location>
</feature>
<evidence type="ECO:0000256" key="3">
    <source>
        <dbReference type="SAM" id="MobiDB-lite"/>
    </source>
</evidence>
<evidence type="ECO:0000256" key="2">
    <source>
        <dbReference type="ARBA" id="ARBA00023054"/>
    </source>
</evidence>
<dbReference type="EMBL" id="BMNG01000005">
    <property type="protein sequence ID" value="GGO43107.1"/>
    <property type="molecule type" value="Genomic_DNA"/>
</dbReference>
<dbReference type="Gene3D" id="2.40.420.20">
    <property type="match status" value="1"/>
</dbReference>